<evidence type="ECO:0000313" key="11">
    <source>
        <dbReference type="EMBL" id="KAK2715821.1"/>
    </source>
</evidence>
<dbReference type="PROSITE" id="PS00411">
    <property type="entry name" value="KINESIN_MOTOR_1"/>
    <property type="match status" value="1"/>
</dbReference>
<dbReference type="Gene3D" id="3.40.850.10">
    <property type="entry name" value="Kinesin motor domain"/>
    <property type="match status" value="1"/>
</dbReference>
<dbReference type="PROSITE" id="PS50067">
    <property type="entry name" value="KINESIN_MOTOR_2"/>
    <property type="match status" value="1"/>
</dbReference>
<evidence type="ECO:0000256" key="9">
    <source>
        <dbReference type="SAM" id="MobiDB-lite"/>
    </source>
</evidence>
<dbReference type="SMART" id="SM00129">
    <property type="entry name" value="KISc"/>
    <property type="match status" value="1"/>
</dbReference>
<name>A0AA88HX68_ARTSF</name>
<keyword evidence="12" id="KW-1185">Reference proteome</keyword>
<gene>
    <name evidence="11" type="ORF">QYM36_010401</name>
</gene>
<feature type="coiled-coil region" evidence="8">
    <location>
        <begin position="926"/>
        <end position="1055"/>
    </location>
</feature>
<sequence>MLVEEAKRMRTSDADDDKSSHLLDGEVDKIAAYIKKFKDNAAPKRNQVFSQYVFQKRAQLETESVDKFITELKILIKAYGYTEGSEMTWDKIVCNVKDTKIHEIASRRVCKSKTVNAVENQNSAYEAGGEHPSSSNSNEESGLYLYAVNQDNSKDEVYATITINRQIKVDFKVNTGVQANFIAKHYLDMLSPKTIYVVASRTTPIIRLKSSKDLNLVKLVLNVEMQKQQDHPTSTPQGYTNFFERIKKLTEECEIHLKEDTTPTVHPARKVPISMRKKLKHKLAHLEELEIIEKPADQLDRKVYVTTDHHPLETILLKPLHDAPTRIQRLMVQIQPYDLLVCYSPNPDIPVADAFSCLHLPKIDKELHADIERSEFKLECLKSLMAEEKDKAIPVRVALRIRPFLQKELDEGCAPCIETIKDCPQVQIKGSGEAFTFDYVFDGSSKQETVYYTAAASLIEKIFKGYNVTILAYGQTGSGKTHSMGTADFTYSSVQESSGIIPRAITDIFSSMSKYSDIKFGVKVSFLELYKEQLFDLLSPKPRSEAIIEIREDARGIKLPGLSEIVVTSPSEALSCLESGSKGRQIGATAMNDKSSRSHAVFTLTVDQWKDNALFMSSQFHMVDLAGSERVAKTKATGNRFQEGIKINAGLLALGNVICKLGAGDSKHISYRDSKLTRLLQDSLGGNSYTLMIACVGPADYNMDETISTIRYADRARKIKNKPIKNQDPIQMELDTLKKQVKTLEYQLENCGKGTTNYENTTETMQLRERIRHLENENGSLSTALSSAIEQSTINEEKLIFLENANTELKKRLEELQNMANVTYEVLNKTVDITHEAKQPLVKHMEEVKAHISLIQQENVNREECLLNLEIDMSRASNAGVITEQSGNVVESNAEEKEEILPFDEDAVNDEETEVKEETNRNVLERAKMSRQIESLQRNIVEKEDTVRRLVACTALQVDIEHVQSLESQVANLQKEREALVKQLEQAQANPSLNKLSEQRRKRMEELERQISDMKKKIVEQNKILAQKRRIEADLSKLTSQIQDLKSTRVKLIRQLREDSAKFSQWKKQKDHELMQMRERERKREGERIRQNRIQSRKETVMKRRLEDAIAVSKRFKDALDQLRCSKKPKNPTIKSEEQVERIKFLIERDVNYEFSLKQANKITEAMIQERKELAKEKAALKKRMGSASMQEKKTLQEKLNDLQNNLDMRSGQILEIQKLAAIDPESKGKNAWDSLSTVNEMKIAMKLLFDGFLDSKDEASSKDAELKDIKAEMAKLQSDYEKAISNTERYSRDICQLQEKHEQELKAKQKELEEQVLTLMTQTPYCDSSVSTLHGDVSQKLTEKLQCQEAELLKMKELEKELAEKKNEIEQLQNELTYLKEFHKTPEKSANSSKQKKKVKTGDKICTPRYTIAEFFNSSQDSIDSGDETEDDPEWQKTPGYKRVKAITSRFRTDNSTSIKATIKFEDSGEGSMEASVGVSKPKKRQSLSNCRCTSGACANCLCVKEKRPCDEKCKCSVIMKCGNSFGHVTLNKENIDSQNGETSNNEQINEDFVSPKKRRTGSYSN</sequence>
<dbReference type="Proteomes" id="UP001187531">
    <property type="component" value="Unassembled WGS sequence"/>
</dbReference>
<feature type="region of interest" description="Disordered" evidence="9">
    <location>
        <begin position="1"/>
        <end position="20"/>
    </location>
</feature>
<keyword evidence="6" id="KW-0206">Cytoskeleton</keyword>
<dbReference type="GO" id="GO:0008017">
    <property type="term" value="F:microtubule binding"/>
    <property type="evidence" value="ECO:0007669"/>
    <property type="project" value="InterPro"/>
</dbReference>
<evidence type="ECO:0000256" key="2">
    <source>
        <dbReference type="ARBA" id="ARBA00022490"/>
    </source>
</evidence>
<evidence type="ECO:0000256" key="4">
    <source>
        <dbReference type="ARBA" id="ARBA00022840"/>
    </source>
</evidence>
<dbReference type="PANTHER" id="PTHR47969:SF15">
    <property type="entry name" value="CHROMOSOME-ASSOCIATED KINESIN KIF4A-RELATED"/>
    <property type="match status" value="1"/>
</dbReference>
<keyword evidence="4 7" id="KW-0067">ATP-binding</keyword>
<reference evidence="11" key="1">
    <citation type="submission" date="2023-07" db="EMBL/GenBank/DDBJ databases">
        <title>Chromosome-level genome assembly of Artemia franciscana.</title>
        <authorList>
            <person name="Jo E."/>
        </authorList>
    </citation>
    <scope>NUCLEOTIDE SEQUENCE</scope>
    <source>
        <tissue evidence="11">Whole body</tissue>
    </source>
</reference>
<feature type="binding site" evidence="7">
    <location>
        <begin position="474"/>
        <end position="481"/>
    </location>
    <ligand>
        <name>ATP</name>
        <dbReference type="ChEBI" id="CHEBI:30616"/>
    </ligand>
</feature>
<evidence type="ECO:0000256" key="3">
    <source>
        <dbReference type="ARBA" id="ARBA00022741"/>
    </source>
</evidence>
<evidence type="ECO:0000256" key="7">
    <source>
        <dbReference type="PROSITE-ProRule" id="PRU00283"/>
    </source>
</evidence>
<dbReference type="InterPro" id="IPR001752">
    <property type="entry name" value="Kinesin_motor_dom"/>
</dbReference>
<keyword evidence="3 7" id="KW-0547">Nucleotide-binding</keyword>
<evidence type="ECO:0000256" key="6">
    <source>
        <dbReference type="ARBA" id="ARBA00023212"/>
    </source>
</evidence>
<dbReference type="GO" id="GO:0007052">
    <property type="term" value="P:mitotic spindle organization"/>
    <property type="evidence" value="ECO:0007669"/>
    <property type="project" value="TreeGrafter"/>
</dbReference>
<evidence type="ECO:0000259" key="10">
    <source>
        <dbReference type="PROSITE" id="PS50067"/>
    </source>
</evidence>
<dbReference type="Pfam" id="PF25764">
    <property type="entry name" value="KIF21A_4th"/>
    <property type="match status" value="1"/>
</dbReference>
<organism evidence="11 12">
    <name type="scientific">Artemia franciscana</name>
    <name type="common">Brine shrimp</name>
    <name type="synonym">Artemia sanfranciscana</name>
    <dbReference type="NCBI Taxonomy" id="6661"/>
    <lineage>
        <taxon>Eukaryota</taxon>
        <taxon>Metazoa</taxon>
        <taxon>Ecdysozoa</taxon>
        <taxon>Arthropoda</taxon>
        <taxon>Crustacea</taxon>
        <taxon>Branchiopoda</taxon>
        <taxon>Anostraca</taxon>
        <taxon>Artemiidae</taxon>
        <taxon>Artemia</taxon>
    </lineage>
</organism>
<dbReference type="InterPro" id="IPR027417">
    <property type="entry name" value="P-loop_NTPase"/>
</dbReference>
<dbReference type="PRINTS" id="PR00380">
    <property type="entry name" value="KINESINHEAVY"/>
</dbReference>
<dbReference type="GO" id="GO:0005524">
    <property type="term" value="F:ATP binding"/>
    <property type="evidence" value="ECO:0007669"/>
    <property type="project" value="UniProtKB-UniRule"/>
</dbReference>
<dbReference type="EMBL" id="JAVRJZ010000012">
    <property type="protein sequence ID" value="KAK2715821.1"/>
    <property type="molecule type" value="Genomic_DNA"/>
</dbReference>
<dbReference type="GO" id="GO:0007018">
    <property type="term" value="P:microtubule-based movement"/>
    <property type="evidence" value="ECO:0007669"/>
    <property type="project" value="InterPro"/>
</dbReference>
<dbReference type="Pfam" id="PF00225">
    <property type="entry name" value="Kinesin"/>
    <property type="match status" value="1"/>
</dbReference>
<evidence type="ECO:0000256" key="1">
    <source>
        <dbReference type="ARBA" id="ARBA00004245"/>
    </source>
</evidence>
<comment type="similarity">
    <text evidence="7">Belongs to the TRAFAC class myosin-kinesin ATPase superfamily. Kinesin family.</text>
</comment>
<dbReference type="InterPro" id="IPR036961">
    <property type="entry name" value="Kinesin_motor_dom_sf"/>
</dbReference>
<comment type="caution">
    <text evidence="11">The sequence shown here is derived from an EMBL/GenBank/DDBJ whole genome shotgun (WGS) entry which is preliminary data.</text>
</comment>
<feature type="coiled-coil region" evidence="8">
    <location>
        <begin position="1260"/>
        <end position="1383"/>
    </location>
</feature>
<feature type="domain" description="Kinesin motor" evidence="10">
    <location>
        <begin position="394"/>
        <end position="719"/>
    </location>
</feature>
<keyword evidence="2" id="KW-0963">Cytoplasm</keyword>
<keyword evidence="5 8" id="KW-0175">Coiled coil</keyword>
<dbReference type="GO" id="GO:0005875">
    <property type="term" value="C:microtubule associated complex"/>
    <property type="evidence" value="ECO:0007669"/>
    <property type="project" value="TreeGrafter"/>
</dbReference>
<feature type="compositionally biased region" description="Basic residues" evidence="9">
    <location>
        <begin position="1557"/>
        <end position="1567"/>
    </location>
</feature>
<keyword evidence="7" id="KW-0505">Motor protein</keyword>
<protein>
    <recommendedName>
        <fullName evidence="10">Kinesin motor domain-containing protein</fullName>
    </recommendedName>
</protein>
<comment type="subcellular location">
    <subcellularLocation>
        <location evidence="1">Cytoplasm</location>
        <location evidence="1">Cytoskeleton</location>
    </subcellularLocation>
</comment>
<feature type="coiled-coil region" evidence="8">
    <location>
        <begin position="1157"/>
        <end position="1213"/>
    </location>
</feature>
<dbReference type="InterPro" id="IPR019821">
    <property type="entry name" value="Kinesin_motor_CS"/>
</dbReference>
<evidence type="ECO:0000256" key="8">
    <source>
        <dbReference type="SAM" id="Coils"/>
    </source>
</evidence>
<dbReference type="PANTHER" id="PTHR47969">
    <property type="entry name" value="CHROMOSOME-ASSOCIATED KINESIN KIF4A-RELATED"/>
    <property type="match status" value="1"/>
</dbReference>
<dbReference type="InterPro" id="IPR027640">
    <property type="entry name" value="Kinesin-like_fam"/>
</dbReference>
<proteinExistence type="inferred from homology"/>
<dbReference type="CDD" id="cd01372">
    <property type="entry name" value="KISc_KIF4"/>
    <property type="match status" value="1"/>
</dbReference>
<feature type="compositionally biased region" description="Polar residues" evidence="9">
    <location>
        <begin position="1538"/>
        <end position="1549"/>
    </location>
</feature>
<feature type="region of interest" description="Disordered" evidence="9">
    <location>
        <begin position="1537"/>
        <end position="1567"/>
    </location>
</feature>
<dbReference type="GO" id="GO:0003777">
    <property type="term" value="F:microtubule motor activity"/>
    <property type="evidence" value="ECO:0007669"/>
    <property type="project" value="InterPro"/>
</dbReference>
<dbReference type="SUPFAM" id="SSF52540">
    <property type="entry name" value="P-loop containing nucleoside triphosphate hydrolases"/>
    <property type="match status" value="1"/>
</dbReference>
<dbReference type="GO" id="GO:0051231">
    <property type="term" value="P:spindle elongation"/>
    <property type="evidence" value="ECO:0007669"/>
    <property type="project" value="TreeGrafter"/>
</dbReference>
<evidence type="ECO:0000256" key="5">
    <source>
        <dbReference type="ARBA" id="ARBA00023054"/>
    </source>
</evidence>
<evidence type="ECO:0000313" key="12">
    <source>
        <dbReference type="Proteomes" id="UP001187531"/>
    </source>
</evidence>
<accession>A0AA88HX68</accession>